<name>A0AAJ0G7V9_9PEZI</name>
<accession>A0AAJ0G7V9</accession>
<evidence type="ECO:0000313" key="4">
    <source>
        <dbReference type="EMBL" id="KAK3047184.1"/>
    </source>
</evidence>
<dbReference type="SMART" id="SM00256">
    <property type="entry name" value="FBOX"/>
    <property type="match status" value="1"/>
</dbReference>
<keyword evidence="5" id="KW-1185">Reference proteome</keyword>
<dbReference type="InterPro" id="IPR032675">
    <property type="entry name" value="LRR_dom_sf"/>
</dbReference>
<dbReference type="SUPFAM" id="SSF81383">
    <property type="entry name" value="F-box domain"/>
    <property type="match status" value="1"/>
</dbReference>
<dbReference type="Pfam" id="PF00646">
    <property type="entry name" value="F-box"/>
    <property type="match status" value="1"/>
</dbReference>
<dbReference type="InterPro" id="IPR019734">
    <property type="entry name" value="TPR_rpt"/>
</dbReference>
<dbReference type="GO" id="GO:0051879">
    <property type="term" value="F:Hsp90 protein binding"/>
    <property type="evidence" value="ECO:0007669"/>
    <property type="project" value="TreeGrafter"/>
</dbReference>
<dbReference type="EMBL" id="JAWDJX010000066">
    <property type="protein sequence ID" value="KAK3047184.1"/>
    <property type="molecule type" value="Genomic_DNA"/>
</dbReference>
<evidence type="ECO:0000256" key="1">
    <source>
        <dbReference type="ARBA" id="ARBA00022737"/>
    </source>
</evidence>
<dbReference type="InterPro" id="IPR011990">
    <property type="entry name" value="TPR-like_helical_dom_sf"/>
</dbReference>
<gene>
    <name evidence="4" type="ORF">LTR09_011386</name>
</gene>
<comment type="caution">
    <text evidence="4">The sequence shown here is derived from an EMBL/GenBank/DDBJ whole genome shotgun (WGS) entry which is preliminary data.</text>
</comment>
<dbReference type="PANTHER" id="PTHR22904">
    <property type="entry name" value="TPR REPEAT CONTAINING PROTEIN"/>
    <property type="match status" value="1"/>
</dbReference>
<organism evidence="4 5">
    <name type="scientific">Extremus antarcticus</name>
    <dbReference type="NCBI Taxonomy" id="702011"/>
    <lineage>
        <taxon>Eukaryota</taxon>
        <taxon>Fungi</taxon>
        <taxon>Dikarya</taxon>
        <taxon>Ascomycota</taxon>
        <taxon>Pezizomycotina</taxon>
        <taxon>Dothideomycetes</taxon>
        <taxon>Dothideomycetidae</taxon>
        <taxon>Mycosphaerellales</taxon>
        <taxon>Extremaceae</taxon>
        <taxon>Extremus</taxon>
    </lineage>
</organism>
<evidence type="ECO:0000256" key="2">
    <source>
        <dbReference type="ARBA" id="ARBA00022803"/>
    </source>
</evidence>
<keyword evidence="1" id="KW-0677">Repeat</keyword>
<keyword evidence="2" id="KW-0802">TPR repeat</keyword>
<dbReference type="Proteomes" id="UP001271007">
    <property type="component" value="Unassembled WGS sequence"/>
</dbReference>
<dbReference type="PROSITE" id="PS50181">
    <property type="entry name" value="FBOX"/>
    <property type="match status" value="1"/>
</dbReference>
<dbReference type="AlphaFoldDB" id="A0AAJ0G7V9"/>
<dbReference type="SUPFAM" id="SSF48452">
    <property type="entry name" value="TPR-like"/>
    <property type="match status" value="1"/>
</dbReference>
<proteinExistence type="predicted"/>
<dbReference type="InterPro" id="IPR036047">
    <property type="entry name" value="F-box-like_dom_sf"/>
</dbReference>
<dbReference type="InterPro" id="IPR001810">
    <property type="entry name" value="F-box_dom"/>
</dbReference>
<protein>
    <recommendedName>
        <fullName evidence="3">F-box domain-containing protein</fullName>
    </recommendedName>
</protein>
<dbReference type="Gene3D" id="3.80.10.10">
    <property type="entry name" value="Ribonuclease Inhibitor"/>
    <property type="match status" value="2"/>
</dbReference>
<feature type="domain" description="F-box" evidence="3">
    <location>
        <begin position="125"/>
        <end position="172"/>
    </location>
</feature>
<evidence type="ECO:0000313" key="5">
    <source>
        <dbReference type="Proteomes" id="UP001271007"/>
    </source>
</evidence>
<dbReference type="SMART" id="SM00028">
    <property type="entry name" value="TPR"/>
    <property type="match status" value="3"/>
</dbReference>
<dbReference type="Gene3D" id="1.25.40.10">
    <property type="entry name" value="Tetratricopeptide repeat domain"/>
    <property type="match status" value="1"/>
</dbReference>
<dbReference type="SUPFAM" id="SSF52047">
    <property type="entry name" value="RNI-like"/>
    <property type="match status" value="1"/>
</dbReference>
<evidence type="ECO:0000259" key="3">
    <source>
        <dbReference type="PROSITE" id="PS50181"/>
    </source>
</evidence>
<reference evidence="4" key="1">
    <citation type="submission" date="2023-04" db="EMBL/GenBank/DDBJ databases">
        <title>Black Yeasts Isolated from many extreme environments.</title>
        <authorList>
            <person name="Coleine C."/>
            <person name="Stajich J.E."/>
            <person name="Selbmann L."/>
        </authorList>
    </citation>
    <scope>NUCLEOTIDE SEQUENCE</scope>
    <source>
        <strain evidence="4">CCFEE 5312</strain>
    </source>
</reference>
<sequence>MNRLQDQGRALHKGGEYRQAIDFFDRAIGRATSVQLLDNRAACYEKLSELPSALKDAKAAISLHREDATGYLRAGRILVKMEKPAVALDIYTHGLKCIKHVGQGYELLKQAHKKVLDVVSPQNSVDPLTMLPRELAEIILEHLSFRERTNLSLVSKGWLQFIRSSPNLWSHLDLSEAQSRKKVRPEFISRAINTGRSKLRRASLSMLWDFDKTLKALVKQCPLEELVLLDCGLQGSNLVNTLKAAKHLKSFEFRQGTKIPDPDLTKIFDAISDRIETISVHVDEQKDGGKPGGVIKFDCICPNLTTLQARWVSTLRSGDLVAEAPERFPKIKSLAVLQRHSQTFARPGMRIDLAKCKDLTYLDLGTTVWSADTLTLPQSLTSLHLSIIGMPGPARYECFQALVDGAGVVDLPNLDEFSVVASGRQWFQVCLMLLWGSDHGQRIDPSTRPVSKLRTLSITNGGHEFNIVHITELTENPRLKSLEHLALRKAPGCDDDSIKWIIECWPMIRTLDLAGSGITGVGVREVAKLKNLEELVLDDCRSLGADAVAWAREQGLKVRYKMKSESGRGRRVRY</sequence>
<dbReference type="PANTHER" id="PTHR22904:SF523">
    <property type="entry name" value="STRESS-INDUCED-PHOSPHOPROTEIN 1"/>
    <property type="match status" value="1"/>
</dbReference>